<dbReference type="VEuPathDB" id="PiroplasmaDB:BEWA_008110"/>
<dbReference type="GeneID" id="15805368"/>
<protein>
    <recommendedName>
        <fullName evidence="3">PH domain-containing protein</fullName>
    </recommendedName>
</protein>
<keyword evidence="2" id="KW-1185">Reference proteome</keyword>
<proteinExistence type="predicted"/>
<evidence type="ECO:0000313" key="2">
    <source>
        <dbReference type="Proteomes" id="UP000031512"/>
    </source>
</evidence>
<dbReference type="RefSeq" id="XP_004831067.1">
    <property type="nucleotide sequence ID" value="XM_004831010.1"/>
</dbReference>
<dbReference type="eggNOG" id="ENOG502SFAR">
    <property type="taxonomic scope" value="Eukaryota"/>
</dbReference>
<gene>
    <name evidence="1" type="ORF">BEWA_008110</name>
</gene>
<dbReference type="SUPFAM" id="SSF50729">
    <property type="entry name" value="PH domain-like"/>
    <property type="match status" value="1"/>
</dbReference>
<evidence type="ECO:0008006" key="3">
    <source>
        <dbReference type="Google" id="ProtNLM"/>
    </source>
</evidence>
<sequence>MKIFDHTFLFYVVLYCLPNFICYTHCLNTIQNTNKLDHTLAIIKDKDPLEEAEISEAYNIHSFEDEIKNKELLDTGSKNDIVFSHKLSGCDTLRDDIIEVAVDPIDILKTQEFICGVTPNELRLYFKDRNNKSSNTLKKGKLFSRFSLNAIVTPLETIKSSRECFRLFYKSEPLVFCGKDAKARDLWMTSILKAKFCHYAHTNLNPAHKPETGTLPQSLPKFSTKAERLKSRLLDKINDDVELPLHDNKITNVDIKNILTGEPQIFLNGDEVIQNDTKTKTGQTS</sequence>
<dbReference type="AlphaFoldDB" id="L0B2G5"/>
<accession>L0B2G5</accession>
<dbReference type="EMBL" id="CP001670">
    <property type="protein sequence ID" value="AFZ81401.1"/>
    <property type="molecule type" value="Genomic_DNA"/>
</dbReference>
<name>L0B2G5_THEEQ</name>
<dbReference type="Proteomes" id="UP000031512">
    <property type="component" value="Chromosome 3"/>
</dbReference>
<reference evidence="1 2" key="1">
    <citation type="journal article" date="2012" name="BMC Genomics">
        <title>Comparative genomic analysis and phylogenetic position of Theileria equi.</title>
        <authorList>
            <person name="Kappmeyer L.S."/>
            <person name="Thiagarajan M."/>
            <person name="Herndon D.R."/>
            <person name="Ramsay J.D."/>
            <person name="Caler E."/>
            <person name="Djikeng A."/>
            <person name="Gillespie J.J."/>
            <person name="Lau A.O."/>
            <person name="Roalson E.H."/>
            <person name="Silva J.C."/>
            <person name="Silva M.G."/>
            <person name="Suarez C.E."/>
            <person name="Ueti M.W."/>
            <person name="Nene V.M."/>
            <person name="Mealey R.H."/>
            <person name="Knowles D.P."/>
            <person name="Brayton K.A."/>
        </authorList>
    </citation>
    <scope>NUCLEOTIDE SEQUENCE [LARGE SCALE GENOMIC DNA]</scope>
    <source>
        <strain evidence="1 2">WA</strain>
    </source>
</reference>
<dbReference type="KEGG" id="beq:BEWA_008110"/>
<evidence type="ECO:0000313" key="1">
    <source>
        <dbReference type="EMBL" id="AFZ81401.1"/>
    </source>
</evidence>
<dbReference type="OrthoDB" id="340921at2759"/>
<organism evidence="1 2">
    <name type="scientific">Theileria equi strain WA</name>
    <dbReference type="NCBI Taxonomy" id="1537102"/>
    <lineage>
        <taxon>Eukaryota</taxon>
        <taxon>Sar</taxon>
        <taxon>Alveolata</taxon>
        <taxon>Apicomplexa</taxon>
        <taxon>Aconoidasida</taxon>
        <taxon>Piroplasmida</taxon>
        <taxon>Theileriidae</taxon>
        <taxon>Theileria</taxon>
    </lineage>
</organism>